<evidence type="ECO:0000313" key="4">
    <source>
        <dbReference type="Proteomes" id="UP001558652"/>
    </source>
</evidence>
<comment type="caution">
    <text evidence="3">The sequence shown here is derived from an EMBL/GenBank/DDBJ whole genome shotgun (WGS) entry which is preliminary data.</text>
</comment>
<proteinExistence type="predicted"/>
<keyword evidence="2" id="KW-0732">Signal</keyword>
<organism evidence="3 4">
    <name type="scientific">Ranatra chinensis</name>
    <dbReference type="NCBI Taxonomy" id="642074"/>
    <lineage>
        <taxon>Eukaryota</taxon>
        <taxon>Metazoa</taxon>
        <taxon>Ecdysozoa</taxon>
        <taxon>Arthropoda</taxon>
        <taxon>Hexapoda</taxon>
        <taxon>Insecta</taxon>
        <taxon>Pterygota</taxon>
        <taxon>Neoptera</taxon>
        <taxon>Paraneoptera</taxon>
        <taxon>Hemiptera</taxon>
        <taxon>Heteroptera</taxon>
        <taxon>Panheteroptera</taxon>
        <taxon>Nepomorpha</taxon>
        <taxon>Nepidae</taxon>
        <taxon>Ranatrinae</taxon>
        <taxon>Ranatra</taxon>
    </lineage>
</organism>
<accession>A0ABD0YUG0</accession>
<feature type="region of interest" description="Disordered" evidence="1">
    <location>
        <begin position="36"/>
        <end position="61"/>
    </location>
</feature>
<dbReference type="Proteomes" id="UP001558652">
    <property type="component" value="Unassembled WGS sequence"/>
</dbReference>
<keyword evidence="4" id="KW-1185">Reference proteome</keyword>
<name>A0ABD0YUG0_9HEMI</name>
<protein>
    <submittedName>
        <fullName evidence="3">Uncharacterized protein</fullName>
    </submittedName>
</protein>
<dbReference type="EMBL" id="JBFDAA010000002">
    <property type="protein sequence ID" value="KAL1139591.1"/>
    <property type="molecule type" value="Genomic_DNA"/>
</dbReference>
<evidence type="ECO:0000256" key="1">
    <source>
        <dbReference type="SAM" id="MobiDB-lite"/>
    </source>
</evidence>
<dbReference type="AlphaFoldDB" id="A0ABD0YUG0"/>
<evidence type="ECO:0000256" key="2">
    <source>
        <dbReference type="SAM" id="SignalP"/>
    </source>
</evidence>
<feature type="signal peptide" evidence="2">
    <location>
        <begin position="1"/>
        <end position="18"/>
    </location>
</feature>
<feature type="chain" id="PRO_5044815851" evidence="2">
    <location>
        <begin position="19"/>
        <end position="104"/>
    </location>
</feature>
<evidence type="ECO:0000313" key="3">
    <source>
        <dbReference type="EMBL" id="KAL1139591.1"/>
    </source>
</evidence>
<gene>
    <name evidence="3" type="ORF">AAG570_006573</name>
</gene>
<reference evidence="3 4" key="1">
    <citation type="submission" date="2024-07" db="EMBL/GenBank/DDBJ databases">
        <title>Chromosome-level genome assembly of the water stick insect Ranatra chinensis (Heteroptera: Nepidae).</title>
        <authorList>
            <person name="Liu X."/>
        </authorList>
    </citation>
    <scope>NUCLEOTIDE SEQUENCE [LARGE SCALE GENOMIC DNA]</scope>
    <source>
        <strain evidence="3">Cailab_2021Rc</strain>
        <tissue evidence="3">Muscle</tissue>
    </source>
</reference>
<sequence length="104" mass="11581">MKLILFVTLLSAMFLVEINDLNEETILTEGCLPEKCGAENSGESVGDPEYNGQDSKENDIEEVDDSDYMAEMLEEYEHADEDGGDAEAHEIPDFIRAAESYPVE</sequence>